<accession>A0A8I1AMI4</accession>
<dbReference type="EMBL" id="JAEDXG010000015">
    <property type="protein sequence ID" value="MBH9698160.1"/>
    <property type="molecule type" value="Genomic_DNA"/>
</dbReference>
<organism evidence="1 2">
    <name type="scientific">Burkholderia cepacia</name>
    <name type="common">Pseudomonas cepacia</name>
    <dbReference type="NCBI Taxonomy" id="292"/>
    <lineage>
        <taxon>Bacteria</taxon>
        <taxon>Pseudomonadati</taxon>
        <taxon>Pseudomonadota</taxon>
        <taxon>Betaproteobacteria</taxon>
        <taxon>Burkholderiales</taxon>
        <taxon>Burkholderiaceae</taxon>
        <taxon>Burkholderia</taxon>
        <taxon>Burkholderia cepacia complex</taxon>
    </lineage>
</organism>
<protein>
    <submittedName>
        <fullName evidence="1">Uncharacterized protein</fullName>
    </submittedName>
</protein>
<dbReference type="Proteomes" id="UP000645612">
    <property type="component" value="Unassembled WGS sequence"/>
</dbReference>
<evidence type="ECO:0000313" key="2">
    <source>
        <dbReference type="Proteomes" id="UP000645612"/>
    </source>
</evidence>
<evidence type="ECO:0000313" key="1">
    <source>
        <dbReference type="EMBL" id="MBH9698160.1"/>
    </source>
</evidence>
<gene>
    <name evidence="1" type="ORF">JAO13_17115</name>
</gene>
<comment type="caution">
    <text evidence="1">The sequence shown here is derived from an EMBL/GenBank/DDBJ whole genome shotgun (WGS) entry which is preliminary data.</text>
</comment>
<dbReference type="AlphaFoldDB" id="A0A8I1AMI4"/>
<sequence>MEVADGLRHVAALQTDRDDKSGSIPWRGCRTIMLRRVTPGHPLMTAGRRAACYAPRRIETKGNETIPTRMSHFAAKIYNRRDASKA</sequence>
<reference evidence="1" key="1">
    <citation type="submission" date="2020-12" db="EMBL/GenBank/DDBJ databases">
        <title>Burkholderia cepacia complex in Mexico.</title>
        <authorList>
            <person name="Estrada P."/>
        </authorList>
    </citation>
    <scope>NUCLEOTIDE SEQUENCE</scope>
    <source>
        <strain evidence="1">871</strain>
    </source>
</reference>
<dbReference type="RefSeq" id="WP_131723224.1">
    <property type="nucleotide sequence ID" value="NZ_CADDZZ010000018.1"/>
</dbReference>
<name>A0A8I1AMI4_BURCE</name>
<proteinExistence type="predicted"/>